<feature type="transmembrane region" description="Helical" evidence="1">
    <location>
        <begin position="12"/>
        <end position="30"/>
    </location>
</feature>
<dbReference type="RefSeq" id="WP_115867605.1">
    <property type="nucleotide sequence ID" value="NZ_QREG01000006.1"/>
</dbReference>
<evidence type="ECO:0000256" key="1">
    <source>
        <dbReference type="SAM" id="Phobius"/>
    </source>
</evidence>
<reference evidence="2 3" key="1">
    <citation type="submission" date="2018-07" db="EMBL/GenBank/DDBJ databases">
        <title>Genomic Encyclopedia of Type Strains, Phase IV (KMG-IV): sequencing the most valuable type-strain genomes for metagenomic binning, comparative biology and taxonomic classification.</title>
        <authorList>
            <person name="Goeker M."/>
        </authorList>
    </citation>
    <scope>NUCLEOTIDE SEQUENCE [LARGE SCALE GENOMIC DNA]</scope>
    <source>
        <strain evidence="2 3">DSM 4134</strain>
    </source>
</reference>
<dbReference type="OrthoDB" id="9813911at2"/>
<feature type="transmembrane region" description="Helical" evidence="1">
    <location>
        <begin position="79"/>
        <end position="100"/>
    </location>
</feature>
<dbReference type="Pfam" id="PF14079">
    <property type="entry name" value="DUF4260"/>
    <property type="match status" value="1"/>
</dbReference>
<keyword evidence="1" id="KW-0812">Transmembrane</keyword>
<feature type="transmembrane region" description="Helical" evidence="1">
    <location>
        <begin position="42"/>
        <end position="58"/>
    </location>
</feature>
<dbReference type="Proteomes" id="UP000256779">
    <property type="component" value="Unassembled WGS sequence"/>
</dbReference>
<keyword evidence="1" id="KW-0472">Membrane</keyword>
<organism evidence="2 3">
    <name type="scientific">Marinoscillum furvescens DSM 4134</name>
    <dbReference type="NCBI Taxonomy" id="1122208"/>
    <lineage>
        <taxon>Bacteria</taxon>
        <taxon>Pseudomonadati</taxon>
        <taxon>Bacteroidota</taxon>
        <taxon>Cytophagia</taxon>
        <taxon>Cytophagales</taxon>
        <taxon>Reichenbachiellaceae</taxon>
        <taxon>Marinoscillum</taxon>
    </lineage>
</organism>
<comment type="caution">
    <text evidence="2">The sequence shown here is derived from an EMBL/GenBank/DDBJ whole genome shotgun (WGS) entry which is preliminary data.</text>
</comment>
<sequence>MNQLLKLEELGIFVLAIVGFNILPYTWWYFPALLLLPDIGMLGYLAGSRVGAICYNFFHHRLLASTLLLAGWYFQMDQLYLAGIILIAHISLDRMLGYGLKFSDSFAHTHLGWLKNTASEHDQK</sequence>
<evidence type="ECO:0000313" key="3">
    <source>
        <dbReference type="Proteomes" id="UP000256779"/>
    </source>
</evidence>
<dbReference type="InterPro" id="IPR025356">
    <property type="entry name" value="DUF4260"/>
</dbReference>
<accession>A0A3D9L546</accession>
<protein>
    <submittedName>
        <fullName evidence="2">Uncharacterized protein DUF4260</fullName>
    </submittedName>
</protein>
<dbReference type="AlphaFoldDB" id="A0A3D9L546"/>
<keyword evidence="3" id="KW-1185">Reference proteome</keyword>
<gene>
    <name evidence="2" type="ORF">C7460_1067</name>
</gene>
<proteinExistence type="predicted"/>
<name>A0A3D9L546_MARFU</name>
<evidence type="ECO:0000313" key="2">
    <source>
        <dbReference type="EMBL" id="REE00070.1"/>
    </source>
</evidence>
<keyword evidence="1" id="KW-1133">Transmembrane helix</keyword>
<dbReference type="EMBL" id="QREG01000006">
    <property type="protein sequence ID" value="REE00070.1"/>
    <property type="molecule type" value="Genomic_DNA"/>
</dbReference>